<reference evidence="1" key="2">
    <citation type="submission" date="2021-09" db="EMBL/GenBank/DDBJ databases">
        <authorList>
            <person name="Jia N."/>
            <person name="Wang J."/>
            <person name="Shi W."/>
            <person name="Du L."/>
            <person name="Sun Y."/>
            <person name="Zhan W."/>
            <person name="Jiang J."/>
            <person name="Wang Q."/>
            <person name="Zhang B."/>
            <person name="Ji P."/>
            <person name="Sakyi L.B."/>
            <person name="Cui X."/>
            <person name="Yuan T."/>
            <person name="Jiang B."/>
            <person name="Yang W."/>
            <person name="Lam T.T.-Y."/>
            <person name="Chang Q."/>
            <person name="Ding S."/>
            <person name="Wang X."/>
            <person name="Zhu J."/>
            <person name="Ruan X."/>
            <person name="Zhao L."/>
            <person name="Wei J."/>
            <person name="Que T."/>
            <person name="Du C."/>
            <person name="Cheng J."/>
            <person name="Dai P."/>
            <person name="Han X."/>
            <person name="Huang E."/>
            <person name="Gao Y."/>
            <person name="Liu J."/>
            <person name="Shao H."/>
            <person name="Ye R."/>
            <person name="Li L."/>
            <person name="Wei W."/>
            <person name="Wang X."/>
            <person name="Wang C."/>
            <person name="Huo Q."/>
            <person name="Li W."/>
            <person name="Guo W."/>
            <person name="Chen H."/>
            <person name="Chen S."/>
            <person name="Zhou L."/>
            <person name="Zhou L."/>
            <person name="Ni X."/>
            <person name="Tian J."/>
            <person name="Zhou Y."/>
            <person name="Sheng Y."/>
            <person name="Liu T."/>
            <person name="Pan Y."/>
            <person name="Xia L."/>
            <person name="Li J."/>
            <person name="Zhao F."/>
            <person name="Cao W."/>
        </authorList>
    </citation>
    <scope>NUCLEOTIDE SEQUENCE</scope>
    <source>
        <strain evidence="1">Rsan-2018</strain>
        <tissue evidence="1">Larvae</tissue>
    </source>
</reference>
<name>A0A9D4T3R1_RHISA</name>
<dbReference type="AlphaFoldDB" id="A0A9D4T3R1"/>
<gene>
    <name evidence="1" type="ORF">HPB52_010679</name>
</gene>
<proteinExistence type="predicted"/>
<keyword evidence="2" id="KW-1185">Reference proteome</keyword>
<comment type="caution">
    <text evidence="1">The sequence shown here is derived from an EMBL/GenBank/DDBJ whole genome shotgun (WGS) entry which is preliminary data.</text>
</comment>
<dbReference type="Proteomes" id="UP000821837">
    <property type="component" value="Unassembled WGS sequence"/>
</dbReference>
<dbReference type="VEuPathDB" id="VectorBase:RSAN_050965"/>
<sequence length="134" mass="15187">MYYAYVRFIDDGKRHILPISDIKNFTPSHLKDFRPKKVYDVKWQDDVQDDFFGAQVVKLFDAQNMASVADQDSNGAGTLSLGAAVAGTPTRVLFEEIDGQEKNLSFKIRFDKLMVGIKQYTYNADTDAVIELQP</sequence>
<reference evidence="1" key="1">
    <citation type="journal article" date="2020" name="Cell">
        <title>Large-Scale Comparative Analyses of Tick Genomes Elucidate Their Genetic Diversity and Vector Capacities.</title>
        <authorList>
            <consortium name="Tick Genome and Microbiome Consortium (TIGMIC)"/>
            <person name="Jia N."/>
            <person name="Wang J."/>
            <person name="Shi W."/>
            <person name="Du L."/>
            <person name="Sun Y."/>
            <person name="Zhan W."/>
            <person name="Jiang J.F."/>
            <person name="Wang Q."/>
            <person name="Zhang B."/>
            <person name="Ji P."/>
            <person name="Bell-Sakyi L."/>
            <person name="Cui X.M."/>
            <person name="Yuan T.T."/>
            <person name="Jiang B.G."/>
            <person name="Yang W.F."/>
            <person name="Lam T.T."/>
            <person name="Chang Q.C."/>
            <person name="Ding S.J."/>
            <person name="Wang X.J."/>
            <person name="Zhu J.G."/>
            <person name="Ruan X.D."/>
            <person name="Zhao L."/>
            <person name="Wei J.T."/>
            <person name="Ye R.Z."/>
            <person name="Que T.C."/>
            <person name="Du C.H."/>
            <person name="Zhou Y.H."/>
            <person name="Cheng J.X."/>
            <person name="Dai P.F."/>
            <person name="Guo W.B."/>
            <person name="Han X.H."/>
            <person name="Huang E.J."/>
            <person name="Li L.F."/>
            <person name="Wei W."/>
            <person name="Gao Y.C."/>
            <person name="Liu J.Z."/>
            <person name="Shao H.Z."/>
            <person name="Wang X."/>
            <person name="Wang C.C."/>
            <person name="Yang T.C."/>
            <person name="Huo Q.B."/>
            <person name="Li W."/>
            <person name="Chen H.Y."/>
            <person name="Chen S.E."/>
            <person name="Zhou L.G."/>
            <person name="Ni X.B."/>
            <person name="Tian J.H."/>
            <person name="Sheng Y."/>
            <person name="Liu T."/>
            <person name="Pan Y.S."/>
            <person name="Xia L.Y."/>
            <person name="Li J."/>
            <person name="Zhao F."/>
            <person name="Cao W.C."/>
        </authorList>
    </citation>
    <scope>NUCLEOTIDE SEQUENCE</scope>
    <source>
        <strain evidence="1">Rsan-2018</strain>
    </source>
</reference>
<accession>A0A9D4T3R1</accession>
<organism evidence="1 2">
    <name type="scientific">Rhipicephalus sanguineus</name>
    <name type="common">Brown dog tick</name>
    <name type="synonym">Ixodes sanguineus</name>
    <dbReference type="NCBI Taxonomy" id="34632"/>
    <lineage>
        <taxon>Eukaryota</taxon>
        <taxon>Metazoa</taxon>
        <taxon>Ecdysozoa</taxon>
        <taxon>Arthropoda</taxon>
        <taxon>Chelicerata</taxon>
        <taxon>Arachnida</taxon>
        <taxon>Acari</taxon>
        <taxon>Parasitiformes</taxon>
        <taxon>Ixodida</taxon>
        <taxon>Ixodoidea</taxon>
        <taxon>Ixodidae</taxon>
        <taxon>Rhipicephalinae</taxon>
        <taxon>Rhipicephalus</taxon>
        <taxon>Rhipicephalus</taxon>
    </lineage>
</organism>
<evidence type="ECO:0000313" key="2">
    <source>
        <dbReference type="Proteomes" id="UP000821837"/>
    </source>
</evidence>
<protein>
    <submittedName>
        <fullName evidence="1">Uncharacterized protein</fullName>
    </submittedName>
</protein>
<evidence type="ECO:0000313" key="1">
    <source>
        <dbReference type="EMBL" id="KAH7968698.1"/>
    </source>
</evidence>
<dbReference type="EMBL" id="JABSTV010001248">
    <property type="protein sequence ID" value="KAH7968698.1"/>
    <property type="molecule type" value="Genomic_DNA"/>
</dbReference>